<feature type="transmembrane region" description="Helical" evidence="5">
    <location>
        <begin position="346"/>
        <end position="373"/>
    </location>
</feature>
<feature type="transmembrane region" description="Helical" evidence="5">
    <location>
        <begin position="408"/>
        <end position="429"/>
    </location>
</feature>
<sequence>MSTLPFINNGNKSNTGSSHLPGRLTALIVSILVALASGTPYLYGVYSPQFVKQVGLTTSDSATISLATNLGSGVGGLPGGLIIDHFGPQKSILLGSVCIFIGYFAMHKIYEAKYDNLLIICLAMVLAGFGSITSYFATLKASQSNFPKHRGAAGAFPVSAYGFAATIFSIISATYFKGNSGGLLEFLSIFCGSMTFLGSFFIHIYLDHHDDREMDPEMSSPEFVSSPSPNYYNIESASSRSPRIEEEISLLSEGNSVIEPPATTMSRQDSLQGSISFWGIGQRTPRESISLQESEANNIVESLRNENVPKQQQEEQSKDSNKSWLNLISVPEFLQKENGRIFAIHYYIVSLASGIGQMYIYSVGFIVTAQYYYGKNKIENLTTENHRFSRNDIHHDPNVDDTVQTLQALQVSVISIASFSGRLFSGFLSDYIYKKWHIQRLWIVPVTLVFLALGQYLTIQNVNDLHLVTLASALIGGSYGLIFGTYPAVIADRFGTRSFSTSWGLVCTGPLITLWILNKSFGKLYDANSDSDTGICYLGNGCYQGAFELSLVLCGMTFVVTLLLIYIQRKQ</sequence>
<keyword evidence="4 5" id="KW-0472">Membrane</keyword>
<dbReference type="AlphaFoldDB" id="A0AB34PPN5"/>
<feature type="transmembrane region" description="Helical" evidence="5">
    <location>
        <begin position="465"/>
        <end position="486"/>
    </location>
</feature>
<dbReference type="InterPro" id="IPR036259">
    <property type="entry name" value="MFS_trans_sf"/>
</dbReference>
<feature type="transmembrane region" description="Helical" evidence="5">
    <location>
        <begin position="182"/>
        <end position="206"/>
    </location>
</feature>
<evidence type="ECO:0000256" key="2">
    <source>
        <dbReference type="ARBA" id="ARBA00022692"/>
    </source>
</evidence>
<keyword evidence="3 5" id="KW-1133">Transmembrane helix</keyword>
<dbReference type="PANTHER" id="PTHR21576:SF166">
    <property type="entry name" value="ADR278WP"/>
    <property type="match status" value="1"/>
</dbReference>
<organism evidence="6 7">
    <name type="scientific">Candida albicans P78048</name>
    <dbReference type="NCBI Taxonomy" id="1094989"/>
    <lineage>
        <taxon>Eukaryota</taxon>
        <taxon>Fungi</taxon>
        <taxon>Dikarya</taxon>
        <taxon>Ascomycota</taxon>
        <taxon>Saccharomycotina</taxon>
        <taxon>Pichiomycetes</taxon>
        <taxon>Debaryomycetaceae</taxon>
        <taxon>Candida/Lodderomyces clade</taxon>
        <taxon>Candida</taxon>
    </lineage>
</organism>
<evidence type="ECO:0000256" key="5">
    <source>
        <dbReference type="SAM" id="Phobius"/>
    </source>
</evidence>
<gene>
    <name evidence="6" type="ORF">MG3_03690</name>
</gene>
<dbReference type="Pfam" id="PF07690">
    <property type="entry name" value="MFS_1"/>
    <property type="match status" value="1"/>
</dbReference>
<evidence type="ECO:0000256" key="3">
    <source>
        <dbReference type="ARBA" id="ARBA00022989"/>
    </source>
</evidence>
<evidence type="ECO:0000256" key="1">
    <source>
        <dbReference type="ARBA" id="ARBA00004141"/>
    </source>
</evidence>
<dbReference type="InterPro" id="IPR011701">
    <property type="entry name" value="MFS"/>
</dbReference>
<feature type="transmembrane region" description="Helical" evidence="5">
    <location>
        <begin position="158"/>
        <end position="176"/>
    </location>
</feature>
<proteinExistence type="predicted"/>
<feature type="transmembrane region" description="Helical" evidence="5">
    <location>
        <begin position="92"/>
        <end position="110"/>
    </location>
</feature>
<feature type="transmembrane region" description="Helical" evidence="5">
    <location>
        <begin position="116"/>
        <end position="137"/>
    </location>
</feature>
<feature type="transmembrane region" description="Helical" evidence="5">
    <location>
        <begin position="20"/>
        <end position="43"/>
    </location>
</feature>
<feature type="transmembrane region" description="Helical" evidence="5">
    <location>
        <begin position="498"/>
        <end position="517"/>
    </location>
</feature>
<evidence type="ECO:0000313" key="7">
    <source>
        <dbReference type="Proteomes" id="UP000030161"/>
    </source>
</evidence>
<dbReference type="Proteomes" id="UP000030161">
    <property type="component" value="Unassembled WGS sequence"/>
</dbReference>
<dbReference type="GO" id="GO:0022857">
    <property type="term" value="F:transmembrane transporter activity"/>
    <property type="evidence" value="ECO:0007669"/>
    <property type="project" value="InterPro"/>
</dbReference>
<feature type="transmembrane region" description="Helical" evidence="5">
    <location>
        <begin position="549"/>
        <end position="567"/>
    </location>
</feature>
<feature type="transmembrane region" description="Helical" evidence="5">
    <location>
        <begin position="441"/>
        <end position="459"/>
    </location>
</feature>
<comment type="caution">
    <text evidence="6">The sequence shown here is derived from an EMBL/GenBank/DDBJ whole genome shotgun (WGS) entry which is preliminary data.</text>
</comment>
<dbReference type="Gene3D" id="1.20.1250.20">
    <property type="entry name" value="MFS general substrate transporter like domains"/>
    <property type="match status" value="2"/>
</dbReference>
<name>A0AB34PPN5_CANAX</name>
<comment type="subcellular location">
    <subcellularLocation>
        <location evidence="1">Membrane</location>
        <topology evidence="1">Multi-pass membrane protein</topology>
    </subcellularLocation>
</comment>
<evidence type="ECO:0000256" key="4">
    <source>
        <dbReference type="ARBA" id="ARBA00023136"/>
    </source>
</evidence>
<reference evidence="6 7" key="1">
    <citation type="submission" date="2013-12" db="EMBL/GenBank/DDBJ databases">
        <title>The Genome Sequence of Candida albicans P78048.</title>
        <authorList>
            <consortium name="The Broad Institute Genome Sequencing Platform"/>
            <consortium name="The Broad Institute Genome Sequencing Center for Infectious Disease"/>
            <person name="Cuomo C."/>
            <person name="Bennett R."/>
            <person name="Hirakawa M."/>
            <person name="Noverr M."/>
            <person name="Mitchell A."/>
            <person name="Young S.K."/>
            <person name="Zeng Q."/>
            <person name="Gargeya S."/>
            <person name="Fitzgerald M."/>
            <person name="Abouelleil A."/>
            <person name="Alvarado L."/>
            <person name="Berlin A.M."/>
            <person name="Chapman S.B."/>
            <person name="Dewar J."/>
            <person name="Goldberg J."/>
            <person name="Griggs A."/>
            <person name="Gujja S."/>
            <person name="Hansen M."/>
            <person name="Howarth C."/>
            <person name="Imamovic A."/>
            <person name="Larimer J."/>
            <person name="McCowan C."/>
            <person name="Murphy C."/>
            <person name="Pearson M."/>
            <person name="Priest M."/>
            <person name="Roberts A."/>
            <person name="Saif S."/>
            <person name="Shea T."/>
            <person name="Sykes S."/>
            <person name="Wortman J."/>
            <person name="Nusbaum C."/>
            <person name="Birren B."/>
        </authorList>
    </citation>
    <scope>NUCLEOTIDE SEQUENCE [LARGE SCALE GENOMIC DNA]</scope>
    <source>
        <strain evidence="6 7">P78048</strain>
    </source>
</reference>
<keyword evidence="2 5" id="KW-0812">Transmembrane</keyword>
<accession>A0AB34PPN5</accession>
<dbReference type="SUPFAM" id="SSF103473">
    <property type="entry name" value="MFS general substrate transporter"/>
    <property type="match status" value="2"/>
</dbReference>
<dbReference type="EMBL" id="AJIX01000027">
    <property type="protein sequence ID" value="KGR08937.1"/>
    <property type="molecule type" value="Genomic_DNA"/>
</dbReference>
<dbReference type="PANTHER" id="PTHR21576">
    <property type="entry name" value="UNCHARACTERIZED NODULIN-LIKE PROTEIN"/>
    <property type="match status" value="1"/>
</dbReference>
<dbReference type="GO" id="GO:0000329">
    <property type="term" value="C:fungal-type vacuole membrane"/>
    <property type="evidence" value="ECO:0007669"/>
    <property type="project" value="TreeGrafter"/>
</dbReference>
<protein>
    <recommendedName>
        <fullName evidence="8">Nodulin-like domain-containing protein</fullName>
    </recommendedName>
</protein>
<evidence type="ECO:0000313" key="6">
    <source>
        <dbReference type="EMBL" id="KGR08937.1"/>
    </source>
</evidence>
<evidence type="ECO:0008006" key="8">
    <source>
        <dbReference type="Google" id="ProtNLM"/>
    </source>
</evidence>